<reference evidence="2" key="1">
    <citation type="submission" date="2007-11" db="EMBL/GenBank/DDBJ databases">
        <authorList>
            <person name="Fulton L."/>
            <person name="Clifton S."/>
            <person name="Fulton B."/>
            <person name="Xu J."/>
            <person name="Minx P."/>
            <person name="Pepin K.H."/>
            <person name="Johnson M."/>
            <person name="Thiruvilangam P."/>
            <person name="Bhonagiri V."/>
            <person name="Nash W.E."/>
            <person name="Mardis E.R."/>
            <person name="Wilson R.K."/>
        </authorList>
    </citation>
    <scope>NUCLEOTIDE SEQUENCE [LARGE SCALE GENOMIC DNA]</scope>
    <source>
        <strain evidence="2">DSM 1402</strain>
    </source>
</reference>
<accession>B0N8H5</accession>
<comment type="caution">
    <text evidence="2">The sequence shown here is derived from an EMBL/GenBank/DDBJ whole genome shotgun (WGS) entry which is preliminary data.</text>
</comment>
<protein>
    <recommendedName>
        <fullName evidence="1">DUF1653 domain-containing protein</fullName>
    </recommendedName>
</protein>
<dbReference type="Pfam" id="PF07866">
    <property type="entry name" value="DUF1653"/>
    <property type="match status" value="1"/>
</dbReference>
<gene>
    <name evidence="2" type="ORF">CLORAM_02909</name>
</gene>
<dbReference type="AlphaFoldDB" id="B0N8H5"/>
<evidence type="ECO:0000259" key="1">
    <source>
        <dbReference type="Pfam" id="PF07866"/>
    </source>
</evidence>
<keyword evidence="3" id="KW-1185">Reference proteome</keyword>
<dbReference type="Proteomes" id="UP000005798">
    <property type="component" value="Unassembled WGS sequence"/>
</dbReference>
<dbReference type="InterPro" id="IPR023387">
    <property type="entry name" value="DUF1653-like_dom"/>
</dbReference>
<evidence type="ECO:0000313" key="3">
    <source>
        <dbReference type="Proteomes" id="UP000005798"/>
    </source>
</evidence>
<proteinExistence type="predicted"/>
<sequence length="62" mass="7645">MYYNENRKSGENVERKLKTRHLYRHFKGKLYYVMNIGLDSETLEEVVIYQAMYDDKKYLFVL</sequence>
<organism evidence="2 3">
    <name type="scientific">Thomasclavelia ramosa DSM 1402</name>
    <dbReference type="NCBI Taxonomy" id="445974"/>
    <lineage>
        <taxon>Bacteria</taxon>
        <taxon>Bacillati</taxon>
        <taxon>Bacillota</taxon>
        <taxon>Erysipelotrichia</taxon>
        <taxon>Erysipelotrichales</taxon>
        <taxon>Coprobacillaceae</taxon>
        <taxon>Thomasclavelia</taxon>
    </lineage>
</organism>
<feature type="domain" description="DUF1653" evidence="1">
    <location>
        <begin position="22"/>
        <end position="57"/>
    </location>
</feature>
<dbReference type="EMBL" id="ABFX02000008">
    <property type="protein sequence ID" value="EDS18113.1"/>
    <property type="molecule type" value="Genomic_DNA"/>
</dbReference>
<evidence type="ECO:0000313" key="2">
    <source>
        <dbReference type="EMBL" id="EDS18113.1"/>
    </source>
</evidence>
<reference evidence="2" key="2">
    <citation type="submission" date="2014-06" db="EMBL/GenBank/DDBJ databases">
        <title>Draft genome sequence of Clostridium ramosum(DSM 1402).</title>
        <authorList>
            <person name="Sudarsanam P."/>
            <person name="Ley R."/>
            <person name="Guruge J."/>
            <person name="Turnbaugh P.J."/>
            <person name="Mahowald M."/>
            <person name="Liep D."/>
            <person name="Gordon J."/>
        </authorList>
    </citation>
    <scope>NUCLEOTIDE SEQUENCE</scope>
    <source>
        <strain evidence="2">DSM 1402</strain>
    </source>
</reference>
<dbReference type="InterPro" id="IPR037135">
    <property type="entry name" value="DUF1653-like_dom_sf"/>
</dbReference>
<dbReference type="Gene3D" id="2.30.30.320">
    <property type="entry name" value="DUF1653-like domain"/>
    <property type="match status" value="1"/>
</dbReference>
<name>B0N8H5_9FIRM</name>
<dbReference type="HOGENOM" id="CLU_2896399_0_0_9"/>